<dbReference type="EMBL" id="JBHUFV010000035">
    <property type="protein sequence ID" value="MFD1934710.1"/>
    <property type="molecule type" value="Genomic_DNA"/>
</dbReference>
<name>A0ABW4T0P7_9ACTN</name>
<evidence type="ECO:0000259" key="1">
    <source>
        <dbReference type="SMART" id="SM00939"/>
    </source>
</evidence>
<evidence type="ECO:0000313" key="3">
    <source>
        <dbReference type="Proteomes" id="UP001597368"/>
    </source>
</evidence>
<dbReference type="InterPro" id="IPR013736">
    <property type="entry name" value="Xaa-Pro_dipept_C"/>
</dbReference>
<dbReference type="RefSeq" id="WP_379574817.1">
    <property type="nucleotide sequence ID" value="NZ_JBHUFV010000035.1"/>
</dbReference>
<reference evidence="3" key="1">
    <citation type="journal article" date="2019" name="Int. J. Syst. Evol. Microbiol.">
        <title>The Global Catalogue of Microorganisms (GCM) 10K type strain sequencing project: providing services to taxonomists for standard genome sequencing and annotation.</title>
        <authorList>
            <consortium name="The Broad Institute Genomics Platform"/>
            <consortium name="The Broad Institute Genome Sequencing Center for Infectious Disease"/>
            <person name="Wu L."/>
            <person name="Ma J."/>
        </authorList>
    </citation>
    <scope>NUCLEOTIDE SEQUENCE [LARGE SCALE GENOMIC DNA]</scope>
    <source>
        <strain evidence="3">ICMP 6774ER</strain>
    </source>
</reference>
<evidence type="ECO:0000313" key="2">
    <source>
        <dbReference type="EMBL" id="MFD1934710.1"/>
    </source>
</evidence>
<dbReference type="SMART" id="SM00939">
    <property type="entry name" value="PepX_C"/>
    <property type="match status" value="1"/>
</dbReference>
<dbReference type="SUPFAM" id="SSF49785">
    <property type="entry name" value="Galactose-binding domain-like"/>
    <property type="match status" value="1"/>
</dbReference>
<sequence>MPAVRYWLHGAERWESAEDWPVPDAHPWRLHLTGDPQAGLASEAGEQAIERSWAAVPPGMQYPGAFKDGHVARYRTAPLPIDTHLVGTAHLTLRMTSTAMDTHVQVRLSDVAPDGRPTVISVGWLAASHRTEDEDRTTSSEIVHDHTRPVPLVPGEPATLRLSLAPFAQLVRAGHRLLLEIGSDPRRLAPPASDYVYFGMAGPPYAARNTVLHGSSLELSVRGETP</sequence>
<keyword evidence="3" id="KW-1185">Reference proteome</keyword>
<dbReference type="Gene3D" id="2.60.120.260">
    <property type="entry name" value="Galactose-binding domain-like"/>
    <property type="match status" value="1"/>
</dbReference>
<dbReference type="Pfam" id="PF08530">
    <property type="entry name" value="PepX_C"/>
    <property type="match status" value="1"/>
</dbReference>
<proteinExistence type="predicted"/>
<gene>
    <name evidence="2" type="ORF">ACFSKW_24865</name>
</gene>
<organism evidence="2 3">
    <name type="scientific">Nonomuraea mangrovi</name>
    <dbReference type="NCBI Taxonomy" id="2316207"/>
    <lineage>
        <taxon>Bacteria</taxon>
        <taxon>Bacillati</taxon>
        <taxon>Actinomycetota</taxon>
        <taxon>Actinomycetes</taxon>
        <taxon>Streptosporangiales</taxon>
        <taxon>Streptosporangiaceae</taxon>
        <taxon>Nonomuraea</taxon>
    </lineage>
</organism>
<protein>
    <submittedName>
        <fullName evidence="2">CocE/NonD family hydrolase C-terminal non-catalytic domain-containing protein</fullName>
    </submittedName>
</protein>
<dbReference type="GO" id="GO:0016787">
    <property type="term" value="F:hydrolase activity"/>
    <property type="evidence" value="ECO:0007669"/>
    <property type="project" value="UniProtKB-KW"/>
</dbReference>
<dbReference type="InterPro" id="IPR008979">
    <property type="entry name" value="Galactose-bd-like_sf"/>
</dbReference>
<keyword evidence="2" id="KW-0378">Hydrolase</keyword>
<comment type="caution">
    <text evidence="2">The sequence shown here is derived from an EMBL/GenBank/DDBJ whole genome shotgun (WGS) entry which is preliminary data.</text>
</comment>
<accession>A0ABW4T0P7</accession>
<feature type="domain" description="Xaa-Pro dipeptidyl-peptidase C-terminal" evidence="1">
    <location>
        <begin position="1"/>
        <end position="207"/>
    </location>
</feature>
<dbReference type="Proteomes" id="UP001597368">
    <property type="component" value="Unassembled WGS sequence"/>
</dbReference>